<accession>A0ABZ2N045</accession>
<dbReference type="RefSeq" id="WP_338789291.1">
    <property type="nucleotide sequence ID" value="NZ_CP147403.1"/>
</dbReference>
<protein>
    <submittedName>
        <fullName evidence="1">Uncharacterized protein</fullName>
    </submittedName>
</protein>
<organism evidence="1 2">
    <name type="scientific">Metabacillus rhizosphaerae</name>
    <dbReference type="NCBI Taxonomy" id="3117747"/>
    <lineage>
        <taxon>Bacteria</taxon>
        <taxon>Bacillati</taxon>
        <taxon>Bacillota</taxon>
        <taxon>Bacilli</taxon>
        <taxon>Bacillales</taxon>
        <taxon>Bacillaceae</taxon>
        <taxon>Metabacillus</taxon>
    </lineage>
</organism>
<evidence type="ECO:0000313" key="2">
    <source>
        <dbReference type="Proteomes" id="UP001368328"/>
    </source>
</evidence>
<evidence type="ECO:0000313" key="1">
    <source>
        <dbReference type="EMBL" id="WXB91078.1"/>
    </source>
</evidence>
<sequence length="64" mass="7274">MNLRRIYNTSPACTKNALSMLRLDVKVSNDNILSTLMIDHSTQIASLILLHGHCMYARLETEQL</sequence>
<keyword evidence="2" id="KW-1185">Reference proteome</keyword>
<dbReference type="EMBL" id="CP147403">
    <property type="protein sequence ID" value="WXB91078.1"/>
    <property type="molecule type" value="Genomic_DNA"/>
</dbReference>
<reference evidence="1 2" key="1">
    <citation type="submission" date="2024-02" db="EMBL/GenBank/DDBJ databases">
        <title>Seven novel Bacillus-like species.</title>
        <authorList>
            <person name="Liu G."/>
        </authorList>
    </citation>
    <scope>NUCLEOTIDE SEQUENCE [LARGE SCALE GENOMIC DNA]</scope>
    <source>
        <strain evidence="1 2">FJAT-53654</strain>
    </source>
</reference>
<name>A0ABZ2N045_9BACI</name>
<proteinExistence type="predicted"/>
<dbReference type="Proteomes" id="UP001368328">
    <property type="component" value="Chromosome"/>
</dbReference>
<gene>
    <name evidence="1" type="ORF">WCV66_13185</name>
</gene>